<dbReference type="GeneTree" id="ENSGT00390000003127"/>
<dbReference type="eggNOG" id="ENOG502QR8X">
    <property type="taxonomic scope" value="Eukaryota"/>
</dbReference>
<evidence type="ECO:0000313" key="3">
    <source>
        <dbReference type="Proteomes" id="UP000002279"/>
    </source>
</evidence>
<dbReference type="FunCoup" id="F6QXP8">
    <property type="interactions" value="58"/>
</dbReference>
<reference evidence="2 3" key="1">
    <citation type="journal article" date="2008" name="Nature">
        <title>Genome analysis of the platypus reveals unique signatures of evolution.</title>
        <authorList>
            <person name="Warren W.C."/>
            <person name="Hillier L.W."/>
            <person name="Marshall Graves J.A."/>
            <person name="Birney E."/>
            <person name="Ponting C.P."/>
            <person name="Grutzner F."/>
            <person name="Belov K."/>
            <person name="Miller W."/>
            <person name="Clarke L."/>
            <person name="Chinwalla A.T."/>
            <person name="Yang S.P."/>
            <person name="Heger A."/>
            <person name="Locke D.P."/>
            <person name="Miethke P."/>
            <person name="Waters P.D."/>
            <person name="Veyrunes F."/>
            <person name="Fulton L."/>
            <person name="Fulton B."/>
            <person name="Graves T."/>
            <person name="Wallis J."/>
            <person name="Puente X.S."/>
            <person name="Lopez-Otin C."/>
            <person name="Ordonez G.R."/>
            <person name="Eichler E.E."/>
            <person name="Chen L."/>
            <person name="Cheng Z."/>
            <person name="Deakin J.E."/>
            <person name="Alsop A."/>
            <person name="Thompson K."/>
            <person name="Kirby P."/>
            <person name="Papenfuss A.T."/>
            <person name="Wakefield M.J."/>
            <person name="Olender T."/>
            <person name="Lancet D."/>
            <person name="Huttley G.A."/>
            <person name="Smit A.F."/>
            <person name="Pask A."/>
            <person name="Temple-Smith P."/>
            <person name="Batzer M.A."/>
            <person name="Walker J.A."/>
            <person name="Konkel M.K."/>
            <person name="Harris R.S."/>
            <person name="Whittington C.M."/>
            <person name="Wong E.S."/>
            <person name="Gemmell N.J."/>
            <person name="Buschiazzo E."/>
            <person name="Vargas Jentzsch I.M."/>
            <person name="Merkel A."/>
            <person name="Schmitz J."/>
            <person name="Zemann A."/>
            <person name="Churakov G."/>
            <person name="Kriegs J.O."/>
            <person name="Brosius J."/>
            <person name="Murchison E.P."/>
            <person name="Sachidanandam R."/>
            <person name="Smith C."/>
            <person name="Hannon G.J."/>
            <person name="Tsend-Ayush E."/>
            <person name="McMillan D."/>
            <person name="Attenborough R."/>
            <person name="Rens W."/>
            <person name="Ferguson-Smith M."/>
            <person name="Lefevre C.M."/>
            <person name="Sharp J.A."/>
            <person name="Nicholas K.R."/>
            <person name="Ray D.A."/>
            <person name="Kube M."/>
            <person name="Reinhardt R."/>
            <person name="Pringle T.H."/>
            <person name="Taylor J."/>
            <person name="Jones R.C."/>
            <person name="Nixon B."/>
            <person name="Dacheux J.L."/>
            <person name="Niwa H."/>
            <person name="Sekita Y."/>
            <person name="Huang X."/>
            <person name="Stark A."/>
            <person name="Kheradpour P."/>
            <person name="Kellis M."/>
            <person name="Flicek P."/>
            <person name="Chen Y."/>
            <person name="Webber C."/>
            <person name="Hardison R."/>
            <person name="Nelson J."/>
            <person name="Hallsworth-Pepin K."/>
            <person name="Delehaunty K."/>
            <person name="Markovic C."/>
            <person name="Minx P."/>
            <person name="Feng Y."/>
            <person name="Kremitzki C."/>
            <person name="Mitreva M."/>
            <person name="Glasscock J."/>
            <person name="Wylie T."/>
            <person name="Wohldmann P."/>
            <person name="Thiru P."/>
            <person name="Nhan M.N."/>
            <person name="Pohl C.S."/>
            <person name="Smith S.M."/>
            <person name="Hou S."/>
            <person name="Nefedov M."/>
            <person name="de Jong P.J."/>
            <person name="Renfree M.B."/>
            <person name="Mardis E.R."/>
            <person name="Wilson R.K."/>
        </authorList>
    </citation>
    <scope>NUCLEOTIDE SEQUENCE [LARGE SCALE GENOMIC DNA]</scope>
    <source>
        <strain evidence="2 3">Glennie</strain>
    </source>
</reference>
<gene>
    <name evidence="2" type="primary">SAXO4</name>
</gene>
<dbReference type="PANTHER" id="PTHR34349">
    <property type="entry name" value="PROTEIN PHOSPHATASE 1 REGULATORY SUBUNIT 32"/>
    <property type="match status" value="1"/>
</dbReference>
<dbReference type="AlphaFoldDB" id="F6QXP8"/>
<sequence>MMGKLPLSTVSPYIKINSGGCREGFKPQKGHHSGTGYQTNCRPIVSYKPSLDRVDNPVMGELLKDNYQTVTNQHFRSHELPDGKYPLPWSVHQPGSGYMREKPLTCPTTKEVKKVHFNTQEHGPEAITGLEPKAVPVLHQSLQKGSSDQENARHGPRFMSTEYGSKFRFDPELSLPDFLQRKTIGAKEETGFTEDSHKNPIVFQPPSQALPGDPVSAGADPGSPGPTSDWLSCPRFPLRWGDEALPVLARNSERETAFSREKDTTVDSSSMSHRQFQGLQHPPQTTTGLLGRVSVGCKKPSGFSINNPTYVRTSCDPDMANHYLTSYNQKFFENIPKGLDREGWTRGGIQPQQPGGFGANQLPTSLGSSPNPTETLRSVHPQVGRALTTKDPFFSDTPHNDRFLTFHHPS</sequence>
<organism evidence="2 3">
    <name type="scientific">Ornithorhynchus anatinus</name>
    <name type="common">Duckbill platypus</name>
    <dbReference type="NCBI Taxonomy" id="9258"/>
    <lineage>
        <taxon>Eukaryota</taxon>
        <taxon>Metazoa</taxon>
        <taxon>Chordata</taxon>
        <taxon>Craniata</taxon>
        <taxon>Vertebrata</taxon>
        <taxon>Euteleostomi</taxon>
        <taxon>Mammalia</taxon>
        <taxon>Monotremata</taxon>
        <taxon>Ornithorhynchidae</taxon>
        <taxon>Ornithorhynchus</taxon>
    </lineage>
</organism>
<accession>F6QXP8</accession>
<dbReference type="InParanoid" id="F6QXP8"/>
<evidence type="ECO:0000256" key="1">
    <source>
        <dbReference type="SAM" id="MobiDB-lite"/>
    </source>
</evidence>
<dbReference type="PANTHER" id="PTHR34349:SF1">
    <property type="entry name" value="PROTEIN PHOSPHATASE 1 REGULATORY SUBUNIT 32"/>
    <property type="match status" value="1"/>
</dbReference>
<keyword evidence="3" id="KW-1185">Reference proteome</keyword>
<dbReference type="HOGENOM" id="CLU_1703662_0_0_1"/>
<feature type="region of interest" description="Disordered" evidence="1">
    <location>
        <begin position="348"/>
        <end position="377"/>
    </location>
</feature>
<dbReference type="GO" id="GO:0019902">
    <property type="term" value="F:phosphatase binding"/>
    <property type="evidence" value="ECO:0000318"/>
    <property type="project" value="GO_Central"/>
</dbReference>
<dbReference type="STRING" id="9258.ENSOANP00000027783"/>
<proteinExistence type="predicted"/>
<evidence type="ECO:0000313" key="2">
    <source>
        <dbReference type="Ensembl" id="ENSOANP00000027783.3"/>
    </source>
</evidence>
<feature type="region of interest" description="Disordered" evidence="1">
    <location>
        <begin position="189"/>
        <end position="227"/>
    </location>
</feature>
<dbReference type="GO" id="GO:0036064">
    <property type="term" value="C:ciliary basal body"/>
    <property type="evidence" value="ECO:0007669"/>
    <property type="project" value="Ensembl"/>
</dbReference>
<protein>
    <submittedName>
        <fullName evidence="2">Stabilizer of axonemal microtubules 4</fullName>
    </submittedName>
</protein>
<dbReference type="Bgee" id="ENSOANG00000010806">
    <property type="expression patterns" value="Expressed in testis and 2 other cell types or tissues"/>
</dbReference>
<reference evidence="2" key="3">
    <citation type="submission" date="2025-09" db="UniProtKB">
        <authorList>
            <consortium name="Ensembl"/>
        </authorList>
    </citation>
    <scope>IDENTIFICATION</scope>
    <source>
        <strain evidence="2">Glennie</strain>
    </source>
</reference>
<dbReference type="Proteomes" id="UP000002279">
    <property type="component" value="Chromosome 3"/>
</dbReference>
<name>F6QXP8_ORNAN</name>
<dbReference type="InterPro" id="IPR031410">
    <property type="entry name" value="SAXO4"/>
</dbReference>
<dbReference type="Ensembl" id="ENSOANT00000031582.3">
    <property type="protein sequence ID" value="ENSOANP00000027783.3"/>
    <property type="gene ID" value="ENSOANG00000010806.3"/>
</dbReference>
<reference evidence="2" key="2">
    <citation type="submission" date="2025-08" db="UniProtKB">
        <authorList>
            <consortium name="Ensembl"/>
        </authorList>
    </citation>
    <scope>IDENTIFICATION</scope>
    <source>
        <strain evidence="2">Glennie</strain>
    </source>
</reference>
<feature type="compositionally biased region" description="Basic and acidic residues" evidence="1">
    <location>
        <begin position="189"/>
        <end position="198"/>
    </location>
</feature>
<feature type="compositionally biased region" description="Polar residues" evidence="1">
    <location>
        <begin position="361"/>
        <end position="376"/>
    </location>
</feature>
<dbReference type="Pfam" id="PF15691">
    <property type="entry name" value="PPP1R32"/>
    <property type="match status" value="1"/>
</dbReference>
<dbReference type="OMA" id="TTYNQRY"/>